<evidence type="ECO:0000256" key="1">
    <source>
        <dbReference type="ARBA" id="ARBA00000583"/>
    </source>
</evidence>
<dbReference type="Gene3D" id="1.10.1300.10">
    <property type="entry name" value="3'5'-cyclic nucleotide phosphodiesterase, catalytic domain"/>
    <property type="match status" value="1"/>
</dbReference>
<dbReference type="PROSITE" id="PS51845">
    <property type="entry name" value="PDEASE_I_2"/>
    <property type="match status" value="1"/>
</dbReference>
<dbReference type="InterPro" id="IPR002073">
    <property type="entry name" value="PDEase_catalytic_dom"/>
</dbReference>
<dbReference type="EMBL" id="BLKM01009892">
    <property type="protein sequence ID" value="GFG28611.1"/>
    <property type="molecule type" value="Genomic_DNA"/>
</dbReference>
<feature type="binding site" evidence="9">
    <location>
        <position position="269"/>
    </location>
    <ligand>
        <name>Zn(2+)</name>
        <dbReference type="ChEBI" id="CHEBI:29105"/>
        <label>1</label>
    </ligand>
</feature>
<feature type="region of interest" description="Disordered" evidence="11">
    <location>
        <begin position="529"/>
        <end position="551"/>
    </location>
</feature>
<feature type="binding site" evidence="9">
    <location>
        <position position="160"/>
    </location>
    <ligand>
        <name>Zn(2+)</name>
        <dbReference type="ChEBI" id="CHEBI:29105"/>
        <label>1</label>
    </ligand>
</feature>
<feature type="binding site" evidence="9">
    <location>
        <position position="159"/>
    </location>
    <ligand>
        <name>Zn(2+)</name>
        <dbReference type="ChEBI" id="CHEBI:29105"/>
        <label>1</label>
    </ligand>
</feature>
<feature type="compositionally biased region" description="Polar residues" evidence="11">
    <location>
        <begin position="723"/>
        <end position="747"/>
    </location>
</feature>
<dbReference type="PANTHER" id="PTHR11347">
    <property type="entry name" value="CYCLIC NUCLEOTIDE PHOSPHODIESTERASE"/>
    <property type="match status" value="1"/>
</dbReference>
<feature type="compositionally biased region" description="Basic and acidic residues" evidence="11">
    <location>
        <begin position="672"/>
        <end position="693"/>
    </location>
</feature>
<evidence type="ECO:0000313" key="13">
    <source>
        <dbReference type="EMBL" id="GFG28611.1"/>
    </source>
</evidence>
<evidence type="ECO:0000256" key="9">
    <source>
        <dbReference type="PIRSR" id="PIRSR623088-3"/>
    </source>
</evidence>
<dbReference type="Proteomes" id="UP000502823">
    <property type="component" value="Unassembled WGS sequence"/>
</dbReference>
<feature type="compositionally biased region" description="Polar residues" evidence="11">
    <location>
        <begin position="581"/>
        <end position="596"/>
    </location>
</feature>
<dbReference type="AlphaFoldDB" id="A0A6L2P8K2"/>
<dbReference type="InterPro" id="IPR023088">
    <property type="entry name" value="PDEase"/>
</dbReference>
<dbReference type="GO" id="GO:0007165">
    <property type="term" value="P:signal transduction"/>
    <property type="evidence" value="ECO:0007669"/>
    <property type="project" value="InterPro"/>
</dbReference>
<keyword evidence="2" id="KW-0140">cGMP</keyword>
<evidence type="ECO:0000256" key="7">
    <source>
        <dbReference type="PIRSR" id="PIRSR623088-1"/>
    </source>
</evidence>
<feature type="region of interest" description="Disordered" evidence="11">
    <location>
        <begin position="581"/>
        <end position="612"/>
    </location>
</feature>
<dbReference type="Pfam" id="PF00233">
    <property type="entry name" value="PDEase_I"/>
    <property type="match status" value="1"/>
</dbReference>
<evidence type="ECO:0000259" key="12">
    <source>
        <dbReference type="PROSITE" id="PS51845"/>
    </source>
</evidence>
<feature type="compositionally biased region" description="Acidic residues" evidence="11">
    <location>
        <begin position="499"/>
        <end position="513"/>
    </location>
</feature>
<comment type="similarity">
    <text evidence="6">Belongs to the cyclic nucleotide phosphodiesterase family. PDE9 subfamily.</text>
</comment>
<feature type="binding site" evidence="9">
    <location>
        <position position="123"/>
    </location>
    <ligand>
        <name>Zn(2+)</name>
        <dbReference type="ChEBI" id="CHEBI:29105"/>
        <label>1</label>
    </ligand>
</feature>
<dbReference type="InterPro" id="IPR003607">
    <property type="entry name" value="HD/PDEase_dom"/>
</dbReference>
<dbReference type="SMART" id="SM00471">
    <property type="entry name" value="HDc"/>
    <property type="match status" value="1"/>
</dbReference>
<keyword evidence="3 9" id="KW-0479">Metal-binding</keyword>
<dbReference type="PRINTS" id="PR00387">
    <property type="entry name" value="PDIESTERASE1"/>
</dbReference>
<feature type="binding site" evidence="8">
    <location>
        <position position="269"/>
    </location>
    <ligand>
        <name>AMP</name>
        <dbReference type="ChEBI" id="CHEBI:456215"/>
    </ligand>
</feature>
<feature type="binding site" evidence="8">
    <location>
        <position position="320"/>
    </location>
    <ligand>
        <name>AMP</name>
        <dbReference type="ChEBI" id="CHEBI:456215"/>
    </ligand>
</feature>
<organism evidence="13 14">
    <name type="scientific">Coptotermes formosanus</name>
    <name type="common">Formosan subterranean termite</name>
    <dbReference type="NCBI Taxonomy" id="36987"/>
    <lineage>
        <taxon>Eukaryota</taxon>
        <taxon>Metazoa</taxon>
        <taxon>Ecdysozoa</taxon>
        <taxon>Arthropoda</taxon>
        <taxon>Hexapoda</taxon>
        <taxon>Insecta</taxon>
        <taxon>Pterygota</taxon>
        <taxon>Neoptera</taxon>
        <taxon>Polyneoptera</taxon>
        <taxon>Dictyoptera</taxon>
        <taxon>Blattodea</taxon>
        <taxon>Blattoidea</taxon>
        <taxon>Termitoidae</taxon>
        <taxon>Rhinotermitidae</taxon>
        <taxon>Coptotermes</taxon>
    </lineage>
</organism>
<name>A0A6L2P8K2_COPFO</name>
<feature type="binding site" evidence="8">
    <location>
        <begin position="119"/>
        <end position="123"/>
    </location>
    <ligand>
        <name>AMP</name>
        <dbReference type="ChEBI" id="CHEBI:456215"/>
    </ligand>
</feature>
<feature type="binding site" evidence="9">
    <location>
        <position position="160"/>
    </location>
    <ligand>
        <name>Zn(2+)</name>
        <dbReference type="ChEBI" id="CHEBI:29105"/>
        <label>2</label>
    </ligand>
</feature>
<evidence type="ECO:0000256" key="6">
    <source>
        <dbReference type="ARBA" id="ARBA00061167"/>
    </source>
</evidence>
<comment type="caution">
    <text evidence="13">The sequence shown here is derived from an EMBL/GenBank/DDBJ whole genome shotgun (WGS) entry which is preliminary data.</text>
</comment>
<protein>
    <recommendedName>
        <fullName evidence="10">Phosphodiesterase</fullName>
        <ecNumber evidence="10">3.1.4.-</ecNumber>
    </recommendedName>
</protein>
<dbReference type="FunFam" id="1.10.1300.10:FF:000006">
    <property type="entry name" value="Phosphodiesterase 9A"/>
    <property type="match status" value="1"/>
</dbReference>
<feature type="domain" description="PDEase" evidence="12">
    <location>
        <begin position="43"/>
        <end position="364"/>
    </location>
</feature>
<reference evidence="14" key="1">
    <citation type="submission" date="2020-01" db="EMBL/GenBank/DDBJ databases">
        <title>Draft genome sequence of the Termite Coptotermes fromosanus.</title>
        <authorList>
            <person name="Itakura S."/>
            <person name="Yosikawa Y."/>
            <person name="Umezawa K."/>
        </authorList>
    </citation>
    <scope>NUCLEOTIDE SEQUENCE [LARGE SCALE GENOMIC DNA]</scope>
</reference>
<dbReference type="CDD" id="cd00077">
    <property type="entry name" value="HDc"/>
    <property type="match status" value="1"/>
</dbReference>
<comment type="cofactor">
    <cofactor evidence="10">
        <name>a divalent metal cation</name>
        <dbReference type="ChEBI" id="CHEBI:60240"/>
    </cofactor>
    <text evidence="10">Binds 2 divalent metal cations per subunit. Site 1 may preferentially bind zinc ions, while site 2 has a preference for magnesium and/or manganese ions.</text>
</comment>
<dbReference type="InterPro" id="IPR036971">
    <property type="entry name" value="PDEase_catalytic_dom_sf"/>
</dbReference>
<evidence type="ECO:0000256" key="4">
    <source>
        <dbReference type="ARBA" id="ARBA00022801"/>
    </source>
</evidence>
<dbReference type="GO" id="GO:0047555">
    <property type="term" value="F:3',5'-cyclic-GMP phosphodiesterase activity"/>
    <property type="evidence" value="ECO:0007669"/>
    <property type="project" value="UniProtKB-EC"/>
</dbReference>
<evidence type="ECO:0000256" key="11">
    <source>
        <dbReference type="SAM" id="MobiDB-lite"/>
    </source>
</evidence>
<dbReference type="OrthoDB" id="546632at2759"/>
<keyword evidence="14" id="KW-1185">Reference proteome</keyword>
<evidence type="ECO:0000256" key="5">
    <source>
        <dbReference type="ARBA" id="ARBA00037913"/>
    </source>
</evidence>
<feature type="compositionally biased region" description="Low complexity" evidence="11">
    <location>
        <begin position="792"/>
        <end position="809"/>
    </location>
</feature>
<evidence type="ECO:0000256" key="2">
    <source>
        <dbReference type="ARBA" id="ARBA00022535"/>
    </source>
</evidence>
<evidence type="ECO:0000313" key="14">
    <source>
        <dbReference type="Proteomes" id="UP000502823"/>
    </source>
</evidence>
<feature type="region of interest" description="Disordered" evidence="11">
    <location>
        <begin position="487"/>
        <end position="517"/>
    </location>
</feature>
<evidence type="ECO:0000256" key="10">
    <source>
        <dbReference type="RuleBase" id="RU363067"/>
    </source>
</evidence>
<dbReference type="InParanoid" id="A0A6L2P8K2"/>
<feature type="region of interest" description="Disordered" evidence="11">
    <location>
        <begin position="646"/>
        <end position="697"/>
    </location>
</feature>
<evidence type="ECO:0000256" key="3">
    <source>
        <dbReference type="ARBA" id="ARBA00022723"/>
    </source>
</evidence>
<feature type="region of interest" description="Disordered" evidence="11">
    <location>
        <begin position="713"/>
        <end position="841"/>
    </location>
</feature>
<feature type="active site" description="Proton donor" evidence="7">
    <location>
        <position position="119"/>
    </location>
</feature>
<feature type="binding site" evidence="8">
    <location>
        <position position="160"/>
    </location>
    <ligand>
        <name>AMP</name>
        <dbReference type="ChEBI" id="CHEBI:456215"/>
    </ligand>
</feature>
<proteinExistence type="inferred from homology"/>
<comment type="pathway">
    <text evidence="5">Purine metabolism; 3',5'-cyclic GMP degradation; GMP from 3',5'-cyclic GMP: step 1/1.</text>
</comment>
<evidence type="ECO:0000256" key="8">
    <source>
        <dbReference type="PIRSR" id="PIRSR623088-2"/>
    </source>
</evidence>
<accession>A0A6L2P8K2</accession>
<dbReference type="EC" id="3.1.4.-" evidence="10"/>
<comment type="catalytic activity">
    <reaction evidence="1">
        <text>3',5'-cyclic GMP + H2O = GMP + H(+)</text>
        <dbReference type="Rhea" id="RHEA:16957"/>
        <dbReference type="ChEBI" id="CHEBI:15377"/>
        <dbReference type="ChEBI" id="CHEBI:15378"/>
        <dbReference type="ChEBI" id="CHEBI:57746"/>
        <dbReference type="ChEBI" id="CHEBI:58115"/>
        <dbReference type="EC" id="3.1.4.35"/>
    </reaction>
</comment>
<dbReference type="GO" id="GO:0046872">
    <property type="term" value="F:metal ion binding"/>
    <property type="evidence" value="ECO:0007669"/>
    <property type="project" value="UniProtKB-KW"/>
</dbReference>
<dbReference type="PROSITE" id="PS00126">
    <property type="entry name" value="PDEASE_I_1"/>
    <property type="match status" value="1"/>
</dbReference>
<keyword evidence="4 10" id="KW-0378">Hydrolase</keyword>
<dbReference type="InterPro" id="IPR023174">
    <property type="entry name" value="PDEase_CS"/>
</dbReference>
<feature type="region of interest" description="Disordered" evidence="11">
    <location>
        <begin position="887"/>
        <end position="938"/>
    </location>
</feature>
<gene>
    <name evidence="13" type="ORF">Cfor_05658</name>
</gene>
<dbReference type="SUPFAM" id="SSF109604">
    <property type="entry name" value="HD-domain/PDEase-like"/>
    <property type="match status" value="1"/>
</dbReference>
<sequence length="972" mass="109164">MELQTDGHFVSAGFYKELPPPLSTEACMRLQYRRKSEEQKRRVRDKFFSICDVAVSNDVCQYLRQPTFDCHQWEDEEILLLLQQMYLDLDLVTNFGIELPTLRNFLYEVYKNYNEVPFHNFRHSFCVAQMMYSMVWCVGLPSKIGDLETLILLTSCICHDLDHPGYNNIYQINARTELALRYNDISPLENHHCSVAFRVLEDNDCNIFRTLSPEMFRQVREGVIRCILATDMARHNEILAQFKDITPEFDFSNKAHTNLLSMVLIKVADISNEARPMDVAEPWLDRLLQEFFKQSDAEKLEGLPVTPFMDREKITKPSSQCSFIGFVLLPLFEALGELFPELQDLIVQPVRDALDHYRRLNEAAKDERLHRKSVVEVVDSVGDGSSAPLVVKSASAYSVKSRRSLGASSRSRSAEEYDMAVPGVRMNMWFLDERLTSKALRVIKNKLFCNNERTSEAHVCLLQVTPDDITWEPSKTVTEETVVEAMEEMQEEQGKGGGELEEEEDEEEEETVTEVEVSEKTLKFKISTEGSVTTPGGRKSYPGSRKGSHEKTQFQDCHHNVHDLVRAIHDQDKNGAFRNLTHTPAVTPTSPPSLSQDRPFISPSSDKQHRHSNAEGVVLLSSLEQAPGIKGRQLCNGETKCFEDTLGQSGGQLKVQDSDDNPGTRCDMLSSKAHDVPQEDKETSRTRNKENSAKKTNILKKILNLADRLSFTSEKHSPEVTPSHCNKSSSPLNKLDGASSTSVNSADMRSAGEAVKRAMTLPLPKARKPQRSDDSAGKRGQGALIMGGRKGLSPSSSLELLSPSESSSPAVQRQHSKKCTLINLSQTPPRTVDLSGREARNSNVPEASCNVLDDRNDSCHIEDSSPTVEKSDLAVLCGSLDSIFQEQDKSSANNNSRKKTHVCSTPHSKQHFFSRLGRSNTHTEGTRPHGSECGTSKVQQHNWIATLAANLRAKKNHHHDHHQSLHKPQGQE</sequence>